<protein>
    <recommendedName>
        <fullName evidence="1">N-acetyltransferase domain-containing protein</fullName>
    </recommendedName>
</protein>
<dbReference type="InterPro" id="IPR016181">
    <property type="entry name" value="Acyl_CoA_acyltransferase"/>
</dbReference>
<sequence>MPTFETRLMQAGDWDEVARLIHASLNLWYEKNRGYRLVSGGWETMLLFPRVYEDLDPGCCVMAVETSSQRIAGVCFFHPRPTHVALGIMNTHPDFFGNGVASLMLRYITDDAKRRGVPVRLVSAATNVDSFSLYNKAGFVPTRFFQDMTVRVPESGFDVAAPHGWTFRDATVGDIPQIVALERELAHIEREKDYHFFLRNPGGIWHMSVLVGPDGELGGFLASVNDPGSNMLGPGVARNEELAAALVRGELGFHRGCSPVWLVPSESRRLVDAMYAIGTKNCELHITQVLGDYTRETGIVFPTFMPETG</sequence>
<dbReference type="OrthoDB" id="275336at2"/>
<name>A0A2U8E4V9_9BACT</name>
<dbReference type="Pfam" id="PF00583">
    <property type="entry name" value="Acetyltransf_1"/>
    <property type="match status" value="1"/>
</dbReference>
<dbReference type="GO" id="GO:0016747">
    <property type="term" value="F:acyltransferase activity, transferring groups other than amino-acyl groups"/>
    <property type="evidence" value="ECO:0007669"/>
    <property type="project" value="InterPro"/>
</dbReference>
<dbReference type="RefSeq" id="WP_108825609.1">
    <property type="nucleotide sequence ID" value="NZ_CP023004.1"/>
</dbReference>
<evidence type="ECO:0000313" key="3">
    <source>
        <dbReference type="Proteomes" id="UP000244896"/>
    </source>
</evidence>
<dbReference type="Gene3D" id="3.40.630.30">
    <property type="match status" value="1"/>
</dbReference>
<gene>
    <name evidence="2" type="ORF">CKA38_11525</name>
</gene>
<accession>A0A2U8E4V9</accession>
<dbReference type="KEGG" id="elut:CKA38_11525"/>
<organism evidence="2 3">
    <name type="scientific">Ereboglobus luteus</name>
    <dbReference type="NCBI Taxonomy" id="1796921"/>
    <lineage>
        <taxon>Bacteria</taxon>
        <taxon>Pseudomonadati</taxon>
        <taxon>Verrucomicrobiota</taxon>
        <taxon>Opitutia</taxon>
        <taxon>Opitutales</taxon>
        <taxon>Opitutaceae</taxon>
        <taxon>Ereboglobus</taxon>
    </lineage>
</organism>
<dbReference type="AlphaFoldDB" id="A0A2U8E4V9"/>
<proteinExistence type="predicted"/>
<keyword evidence="3" id="KW-1185">Reference proteome</keyword>
<dbReference type="CDD" id="cd04301">
    <property type="entry name" value="NAT_SF"/>
    <property type="match status" value="1"/>
</dbReference>
<evidence type="ECO:0000313" key="2">
    <source>
        <dbReference type="EMBL" id="AWI09795.1"/>
    </source>
</evidence>
<dbReference type="SUPFAM" id="SSF55729">
    <property type="entry name" value="Acyl-CoA N-acyltransferases (Nat)"/>
    <property type="match status" value="1"/>
</dbReference>
<dbReference type="Proteomes" id="UP000244896">
    <property type="component" value="Chromosome"/>
</dbReference>
<dbReference type="EMBL" id="CP023004">
    <property type="protein sequence ID" value="AWI09795.1"/>
    <property type="molecule type" value="Genomic_DNA"/>
</dbReference>
<feature type="domain" description="N-acetyltransferase" evidence="1">
    <location>
        <begin position="4"/>
        <end position="168"/>
    </location>
</feature>
<dbReference type="PROSITE" id="PS51186">
    <property type="entry name" value="GNAT"/>
    <property type="match status" value="1"/>
</dbReference>
<evidence type="ECO:0000259" key="1">
    <source>
        <dbReference type="PROSITE" id="PS51186"/>
    </source>
</evidence>
<reference evidence="2 3" key="1">
    <citation type="journal article" date="2018" name="Syst. Appl. Microbiol.">
        <title>Ereboglobus luteus gen. nov. sp. nov. from cockroach guts, and new insights into the oxygen relationship of the genera Opitutus and Didymococcus (Verrucomicrobia: Opitutaceae).</title>
        <authorList>
            <person name="Tegtmeier D."/>
            <person name="Belitz A."/>
            <person name="Radek R."/>
            <person name="Heimerl T."/>
            <person name="Brune A."/>
        </authorList>
    </citation>
    <scope>NUCLEOTIDE SEQUENCE [LARGE SCALE GENOMIC DNA]</scope>
    <source>
        <strain evidence="2 3">Ho45</strain>
    </source>
</reference>
<dbReference type="InterPro" id="IPR000182">
    <property type="entry name" value="GNAT_dom"/>
</dbReference>